<dbReference type="InterPro" id="IPR057654">
    <property type="entry name" value="Znf-CCCH_tandem"/>
</dbReference>
<reference evidence="4" key="1">
    <citation type="journal article" date="2023" name="Mol. Phylogenet. Evol.">
        <title>Genome-scale phylogeny and comparative genomics of the fungal order Sordariales.</title>
        <authorList>
            <person name="Hensen N."/>
            <person name="Bonometti L."/>
            <person name="Westerberg I."/>
            <person name="Brannstrom I.O."/>
            <person name="Guillou S."/>
            <person name="Cros-Aarteil S."/>
            <person name="Calhoun S."/>
            <person name="Haridas S."/>
            <person name="Kuo A."/>
            <person name="Mondo S."/>
            <person name="Pangilinan J."/>
            <person name="Riley R."/>
            <person name="LaButti K."/>
            <person name="Andreopoulos B."/>
            <person name="Lipzen A."/>
            <person name="Chen C."/>
            <person name="Yan M."/>
            <person name="Daum C."/>
            <person name="Ng V."/>
            <person name="Clum A."/>
            <person name="Steindorff A."/>
            <person name="Ohm R.A."/>
            <person name="Martin F."/>
            <person name="Silar P."/>
            <person name="Natvig D.O."/>
            <person name="Lalanne C."/>
            <person name="Gautier V."/>
            <person name="Ament-Velasquez S.L."/>
            <person name="Kruys A."/>
            <person name="Hutchinson M.I."/>
            <person name="Powell A.J."/>
            <person name="Barry K."/>
            <person name="Miller A.N."/>
            <person name="Grigoriev I.V."/>
            <person name="Debuchy R."/>
            <person name="Gladieux P."/>
            <person name="Hiltunen Thoren M."/>
            <person name="Johannesson H."/>
        </authorList>
    </citation>
    <scope>NUCLEOTIDE SEQUENCE</scope>
    <source>
        <strain evidence="4">CBS 538.74</strain>
    </source>
</reference>
<accession>A0AAN6VPJ6</accession>
<dbReference type="EMBL" id="MU856896">
    <property type="protein sequence ID" value="KAK4155035.1"/>
    <property type="molecule type" value="Genomic_DNA"/>
</dbReference>
<keyword evidence="1" id="KW-0863">Zinc-finger</keyword>
<organism evidence="4 5">
    <name type="scientific">Chaetomidium leptoderma</name>
    <dbReference type="NCBI Taxonomy" id="669021"/>
    <lineage>
        <taxon>Eukaryota</taxon>
        <taxon>Fungi</taxon>
        <taxon>Dikarya</taxon>
        <taxon>Ascomycota</taxon>
        <taxon>Pezizomycotina</taxon>
        <taxon>Sordariomycetes</taxon>
        <taxon>Sordariomycetidae</taxon>
        <taxon>Sordariales</taxon>
        <taxon>Chaetomiaceae</taxon>
        <taxon>Chaetomidium</taxon>
    </lineage>
</organism>
<evidence type="ECO:0000313" key="5">
    <source>
        <dbReference type="Proteomes" id="UP001302745"/>
    </source>
</evidence>
<dbReference type="Pfam" id="PF25542">
    <property type="entry name" value="zf-CCCH_12"/>
    <property type="match status" value="1"/>
</dbReference>
<dbReference type="Proteomes" id="UP001302745">
    <property type="component" value="Unassembled WGS sequence"/>
</dbReference>
<dbReference type="PANTHER" id="PTHR37543">
    <property type="entry name" value="CCCH ZINC FINGER DNA BINDING PROTEIN (AFU_ORTHOLOGUE AFUA_5G12760)"/>
    <property type="match status" value="1"/>
</dbReference>
<reference evidence="4" key="2">
    <citation type="submission" date="2023-05" db="EMBL/GenBank/DDBJ databases">
        <authorList>
            <consortium name="Lawrence Berkeley National Laboratory"/>
            <person name="Steindorff A."/>
            <person name="Hensen N."/>
            <person name="Bonometti L."/>
            <person name="Westerberg I."/>
            <person name="Brannstrom I.O."/>
            <person name="Guillou S."/>
            <person name="Cros-Aarteil S."/>
            <person name="Calhoun S."/>
            <person name="Haridas S."/>
            <person name="Kuo A."/>
            <person name="Mondo S."/>
            <person name="Pangilinan J."/>
            <person name="Riley R."/>
            <person name="Labutti K."/>
            <person name="Andreopoulos B."/>
            <person name="Lipzen A."/>
            <person name="Chen C."/>
            <person name="Yanf M."/>
            <person name="Daum C."/>
            <person name="Ng V."/>
            <person name="Clum A."/>
            <person name="Ohm R."/>
            <person name="Martin F."/>
            <person name="Silar P."/>
            <person name="Natvig D."/>
            <person name="Lalanne C."/>
            <person name="Gautier V."/>
            <person name="Ament-Velasquez S.L."/>
            <person name="Kruys A."/>
            <person name="Hutchinson M.I."/>
            <person name="Powell A.J."/>
            <person name="Barry K."/>
            <person name="Miller A.N."/>
            <person name="Grigoriev I.V."/>
            <person name="Debuchy R."/>
            <person name="Gladieux P."/>
            <person name="Thoren M.H."/>
            <person name="Johannesson H."/>
        </authorList>
    </citation>
    <scope>NUCLEOTIDE SEQUENCE</scope>
    <source>
        <strain evidence="4">CBS 538.74</strain>
    </source>
</reference>
<feature type="zinc finger region" description="C3H1-type" evidence="1">
    <location>
        <begin position="387"/>
        <end position="415"/>
    </location>
</feature>
<comment type="caution">
    <text evidence="4">The sequence shown here is derived from an EMBL/GenBank/DDBJ whole genome shotgun (WGS) entry which is preliminary data.</text>
</comment>
<sequence>MQTTASVDVNSSIAEFVHRYQNLSVHRDSQDDLIKDLIVYSESIESTLRAENASLLTKIRDTELDLEDATRSRRDLQQQVQQLGVYREAVLQDNNYLKVAAITAPRASTTAHISLQNSNPYVIVLIDGDCLLFKEALIAQGIEGGKKAAYTLREAILEQCGSHAGDIEVIAKVYANLAGLCKAMRRDGSLGNECDLKNFSLGFTQAKATFDFVILGISHDSGYAPFLDELFQDASVQVRVTVLEGIPTVRELAATGVNILNLNDRLFRAEKLVTKVLSEPYVAAIPFAKATSASIASAGTSTPATSAASTPGQAPAATYARAAVKNPTPPPQLTLPMPLPKPAPAVTARPAQSKPVQWTAKRNPSPRGLDPPLHVSQSALDNIKKRRDHNKLCNNHYLRGPCAKGSACMFEHKYKPSKEELVAIAFLTRLNPCSNGQHCEVEDCIYGHHCPSVQNGVCTHPFCKFGKEDHPPGTRVRVHKS</sequence>
<dbReference type="InterPro" id="IPR057683">
    <property type="entry name" value="DUF7923"/>
</dbReference>
<proteinExistence type="predicted"/>
<dbReference type="Pfam" id="PF25540">
    <property type="entry name" value="DUF7923"/>
    <property type="match status" value="1"/>
</dbReference>
<keyword evidence="1" id="KW-0479">Metal-binding</keyword>
<dbReference type="PROSITE" id="PS50103">
    <property type="entry name" value="ZF_C3H1"/>
    <property type="match status" value="1"/>
</dbReference>
<dbReference type="PANTHER" id="PTHR37543:SF1">
    <property type="entry name" value="CCCH ZINC FINGER DNA BINDING PROTEIN (AFU_ORTHOLOGUE AFUA_5G12760)"/>
    <property type="match status" value="1"/>
</dbReference>
<feature type="domain" description="C3H1-type" evidence="3">
    <location>
        <begin position="387"/>
        <end position="415"/>
    </location>
</feature>
<keyword evidence="5" id="KW-1185">Reference proteome</keyword>
<name>A0AAN6VPJ6_9PEZI</name>
<dbReference type="AlphaFoldDB" id="A0AAN6VPJ6"/>
<evidence type="ECO:0000256" key="1">
    <source>
        <dbReference type="PROSITE-ProRule" id="PRU00723"/>
    </source>
</evidence>
<keyword evidence="1" id="KW-0862">Zinc</keyword>
<dbReference type="Pfam" id="PF25543">
    <property type="entry name" value="zf-CCCH_tandem"/>
    <property type="match status" value="1"/>
</dbReference>
<evidence type="ECO:0000259" key="3">
    <source>
        <dbReference type="PROSITE" id="PS50103"/>
    </source>
</evidence>
<dbReference type="GO" id="GO:0008270">
    <property type="term" value="F:zinc ion binding"/>
    <property type="evidence" value="ECO:0007669"/>
    <property type="project" value="UniProtKB-KW"/>
</dbReference>
<evidence type="ECO:0000256" key="2">
    <source>
        <dbReference type="SAM" id="MobiDB-lite"/>
    </source>
</evidence>
<dbReference type="InterPro" id="IPR000571">
    <property type="entry name" value="Znf_CCCH"/>
</dbReference>
<protein>
    <recommendedName>
        <fullName evidence="3">C3H1-type domain-containing protein</fullName>
    </recommendedName>
</protein>
<gene>
    <name evidence="4" type="ORF">C8A00DRAFT_42269</name>
</gene>
<evidence type="ECO:0000313" key="4">
    <source>
        <dbReference type="EMBL" id="KAK4155035.1"/>
    </source>
</evidence>
<feature type="region of interest" description="Disordered" evidence="2">
    <location>
        <begin position="343"/>
        <end position="375"/>
    </location>
</feature>